<dbReference type="AlphaFoldDB" id="A0AAD4FHS0"/>
<name>A0AAD4FHS0_9PLEO</name>
<dbReference type="Proteomes" id="UP001199106">
    <property type="component" value="Unassembled WGS sequence"/>
</dbReference>
<comment type="caution">
    <text evidence="1">The sequence shown here is derived from an EMBL/GenBank/DDBJ whole genome shotgun (WGS) entry which is preliminary data.</text>
</comment>
<dbReference type="EMBL" id="JAANER010000005">
    <property type="protein sequence ID" value="KAG9189846.1"/>
    <property type="molecule type" value="Genomic_DNA"/>
</dbReference>
<organism evidence="1 2">
    <name type="scientific">Alternaria panax</name>
    <dbReference type="NCBI Taxonomy" id="48097"/>
    <lineage>
        <taxon>Eukaryota</taxon>
        <taxon>Fungi</taxon>
        <taxon>Dikarya</taxon>
        <taxon>Ascomycota</taxon>
        <taxon>Pezizomycotina</taxon>
        <taxon>Dothideomycetes</taxon>
        <taxon>Pleosporomycetidae</taxon>
        <taxon>Pleosporales</taxon>
        <taxon>Pleosporineae</taxon>
        <taxon>Pleosporaceae</taxon>
        <taxon>Alternaria</taxon>
        <taxon>Alternaria sect. Panax</taxon>
    </lineage>
</organism>
<accession>A0AAD4FHS0</accession>
<evidence type="ECO:0000313" key="1">
    <source>
        <dbReference type="EMBL" id="KAG9189846.1"/>
    </source>
</evidence>
<evidence type="ECO:0000313" key="2">
    <source>
        <dbReference type="Proteomes" id="UP001199106"/>
    </source>
</evidence>
<keyword evidence="2" id="KW-1185">Reference proteome</keyword>
<reference evidence="1" key="1">
    <citation type="submission" date="2021-07" db="EMBL/GenBank/DDBJ databases">
        <title>Genome Resource of American Ginseng Black Spot Pathogen Alternaria panax.</title>
        <authorList>
            <person name="Qiu C."/>
            <person name="Wang W."/>
            <person name="Liu Z."/>
        </authorList>
    </citation>
    <scope>NUCLEOTIDE SEQUENCE</scope>
    <source>
        <strain evidence="1">BNCC115425</strain>
    </source>
</reference>
<sequence length="128" mass="14345">MGPVKYVWYIHNTTPTHPTIMANSAANSWGRRFFRFQISPSNTPFRKMYSSCTVIVIQRIVQYPIKLTQLMKISKSESRPAIAMTVNTMQENVLQIGLGIFANGADTIFIKGLLPRSVLQQPGAQTNA</sequence>
<gene>
    <name evidence="1" type="ORF">G6011_06714</name>
</gene>
<protein>
    <submittedName>
        <fullName evidence="1">Uncharacterized protein</fullName>
    </submittedName>
</protein>
<proteinExistence type="predicted"/>